<keyword evidence="1" id="KW-1133">Transmembrane helix</keyword>
<keyword evidence="1" id="KW-0472">Membrane</keyword>
<proteinExistence type="predicted"/>
<dbReference type="Proteomes" id="UP000640335">
    <property type="component" value="Unassembled WGS sequence"/>
</dbReference>
<name>A0ABR8Q7Z2_9CLOT</name>
<gene>
    <name evidence="2" type="ORF">H9660_15575</name>
</gene>
<accession>A0ABR8Q7Z2</accession>
<sequence length="157" mass="18326">MDCFYEQFQTKDYSKIEKRMQILSRIALVMAILFLATLNVFGAIVFILMYLIVFIMSRKLIVEYEYELTGDELSIYKIMNKSKRKEIGSINIKQISSVKKLDKISSNTKLVKAYLEESENKPMVYLTKKSEGLVGFQLAIDENLMHLIKKVNPLIFY</sequence>
<evidence type="ECO:0000313" key="2">
    <source>
        <dbReference type="EMBL" id="MBD7916552.1"/>
    </source>
</evidence>
<evidence type="ECO:0000256" key="1">
    <source>
        <dbReference type="SAM" id="Phobius"/>
    </source>
</evidence>
<keyword evidence="3" id="KW-1185">Reference proteome</keyword>
<keyword evidence="1" id="KW-0812">Transmembrane</keyword>
<feature type="transmembrane region" description="Helical" evidence="1">
    <location>
        <begin position="26"/>
        <end position="53"/>
    </location>
</feature>
<comment type="caution">
    <text evidence="2">The sequence shown here is derived from an EMBL/GenBank/DDBJ whole genome shotgun (WGS) entry which is preliminary data.</text>
</comment>
<dbReference type="EMBL" id="JACSQZ010000098">
    <property type="protein sequence ID" value="MBD7916552.1"/>
    <property type="molecule type" value="Genomic_DNA"/>
</dbReference>
<organism evidence="2 3">
    <name type="scientific">Clostridium gallinarum</name>
    <dbReference type="NCBI Taxonomy" id="2762246"/>
    <lineage>
        <taxon>Bacteria</taxon>
        <taxon>Bacillati</taxon>
        <taxon>Bacillota</taxon>
        <taxon>Clostridia</taxon>
        <taxon>Eubacteriales</taxon>
        <taxon>Clostridiaceae</taxon>
        <taxon>Clostridium</taxon>
    </lineage>
</organism>
<dbReference type="RefSeq" id="WP_191751293.1">
    <property type="nucleotide sequence ID" value="NZ_JACSQZ010000098.1"/>
</dbReference>
<protein>
    <submittedName>
        <fullName evidence="2">Uncharacterized protein</fullName>
    </submittedName>
</protein>
<reference evidence="2 3" key="1">
    <citation type="submission" date="2020-08" db="EMBL/GenBank/DDBJ databases">
        <title>A Genomic Blueprint of the Chicken Gut Microbiome.</title>
        <authorList>
            <person name="Gilroy R."/>
            <person name="Ravi A."/>
            <person name="Getino M."/>
            <person name="Pursley I."/>
            <person name="Horton D.L."/>
            <person name="Alikhan N.-F."/>
            <person name="Baker D."/>
            <person name="Gharbi K."/>
            <person name="Hall N."/>
            <person name="Watson M."/>
            <person name="Adriaenssens E.M."/>
            <person name="Foster-Nyarko E."/>
            <person name="Jarju S."/>
            <person name="Secka A."/>
            <person name="Antonio M."/>
            <person name="Oren A."/>
            <person name="Chaudhuri R."/>
            <person name="La Ragione R.M."/>
            <person name="Hildebrand F."/>
            <person name="Pallen M.J."/>
        </authorList>
    </citation>
    <scope>NUCLEOTIDE SEQUENCE [LARGE SCALE GENOMIC DNA]</scope>
    <source>
        <strain evidence="2 3">Sa3CUN1</strain>
    </source>
</reference>
<evidence type="ECO:0000313" key="3">
    <source>
        <dbReference type="Proteomes" id="UP000640335"/>
    </source>
</evidence>